<keyword evidence="2" id="KW-0560">Oxidoreductase</keyword>
<dbReference type="InterPro" id="IPR001128">
    <property type="entry name" value="Cyt_P450"/>
</dbReference>
<dbReference type="Proteomes" id="UP001499974">
    <property type="component" value="Unassembled WGS sequence"/>
</dbReference>
<dbReference type="PANTHER" id="PTHR46696:SF4">
    <property type="entry name" value="BIOTIN BIOSYNTHESIS CYTOCHROME P450"/>
    <property type="match status" value="1"/>
</dbReference>
<reference evidence="4" key="1">
    <citation type="journal article" date="2019" name="Int. J. Syst. Evol. Microbiol.">
        <title>The Global Catalogue of Microorganisms (GCM) 10K type strain sequencing project: providing services to taxonomists for standard genome sequencing and annotation.</title>
        <authorList>
            <consortium name="The Broad Institute Genomics Platform"/>
            <consortium name="The Broad Institute Genome Sequencing Center for Infectious Disease"/>
            <person name="Wu L."/>
            <person name="Ma J."/>
        </authorList>
    </citation>
    <scope>NUCLEOTIDE SEQUENCE [LARGE SCALE GENOMIC DNA]</scope>
    <source>
        <strain evidence="4">JCM 18531</strain>
    </source>
</reference>
<organism evidence="3 4">
    <name type="scientific">Nocardioides conyzicola</name>
    <dbReference type="NCBI Taxonomy" id="1651781"/>
    <lineage>
        <taxon>Bacteria</taxon>
        <taxon>Bacillati</taxon>
        <taxon>Actinomycetota</taxon>
        <taxon>Actinomycetes</taxon>
        <taxon>Propionibacteriales</taxon>
        <taxon>Nocardioidaceae</taxon>
        <taxon>Nocardioides</taxon>
    </lineage>
</organism>
<keyword evidence="2" id="KW-0408">Iron</keyword>
<dbReference type="InterPro" id="IPR002397">
    <property type="entry name" value="Cyt_P450_B"/>
</dbReference>
<evidence type="ECO:0000256" key="1">
    <source>
        <dbReference type="ARBA" id="ARBA00010617"/>
    </source>
</evidence>
<dbReference type="InterPro" id="IPR017972">
    <property type="entry name" value="Cyt_P450_CS"/>
</dbReference>
<sequence>MTGRTAQLRSAARFASRLYGERAGLVVDGYVRRNAFARLQLAPGRDDPYPIYEQIRAHGPFLATPQGNLTTADHAICKEVLRSRRFGVQPEGQEPPADFDLSFLDRNPPDHTRLRRLVAPAFSPRRMTDFRAAVEKTVGGLLDDVDGQGTFDLVPALASPLPIAMITDLLGIPDADHATFTRYGMALGSALSGLRSLRHAQEVMTAGRDLDLMFDQLFELRRREPRDDLITALVAAEGEQVRPDEMAPLCALLLIAGFETTVNLIGNAVNALLDHPDQWSLLVADPNLAGAAVQETLRYDPPVHRTARASWDDVEIAGHAVRRGQWINVLIGGANRDPAVFRDPHTFDLTRTDGADHLAFSSGIHHCVGRPLAELEATVALRALAERMPGLRRAGAVRRRNATLIRGPLSLPVRVG</sequence>
<dbReference type="EMBL" id="BAABKM010000005">
    <property type="protein sequence ID" value="GAA4720570.1"/>
    <property type="molecule type" value="Genomic_DNA"/>
</dbReference>
<dbReference type="PROSITE" id="PS00086">
    <property type="entry name" value="CYTOCHROME_P450"/>
    <property type="match status" value="1"/>
</dbReference>
<comment type="caution">
    <text evidence="3">The sequence shown here is derived from an EMBL/GenBank/DDBJ whole genome shotgun (WGS) entry which is preliminary data.</text>
</comment>
<evidence type="ECO:0000313" key="4">
    <source>
        <dbReference type="Proteomes" id="UP001499974"/>
    </source>
</evidence>
<evidence type="ECO:0000313" key="3">
    <source>
        <dbReference type="EMBL" id="GAA4720570.1"/>
    </source>
</evidence>
<evidence type="ECO:0000256" key="2">
    <source>
        <dbReference type="RuleBase" id="RU000461"/>
    </source>
</evidence>
<dbReference type="Pfam" id="PF00067">
    <property type="entry name" value="p450"/>
    <property type="match status" value="1"/>
</dbReference>
<keyword evidence="2" id="KW-0479">Metal-binding</keyword>
<dbReference type="Gene3D" id="1.10.630.10">
    <property type="entry name" value="Cytochrome P450"/>
    <property type="match status" value="1"/>
</dbReference>
<dbReference type="RefSeq" id="WP_345524096.1">
    <property type="nucleotide sequence ID" value="NZ_BAABKM010000005.1"/>
</dbReference>
<proteinExistence type="inferred from homology"/>
<comment type="similarity">
    <text evidence="1 2">Belongs to the cytochrome P450 family.</text>
</comment>
<keyword evidence="2" id="KW-0349">Heme</keyword>
<dbReference type="PANTHER" id="PTHR46696">
    <property type="entry name" value="P450, PUTATIVE (EUROFUNG)-RELATED"/>
    <property type="match status" value="1"/>
</dbReference>
<name>A0ABP8Y6K5_9ACTN</name>
<dbReference type="InterPro" id="IPR036396">
    <property type="entry name" value="Cyt_P450_sf"/>
</dbReference>
<dbReference type="PRINTS" id="PR00385">
    <property type="entry name" value="P450"/>
</dbReference>
<keyword evidence="4" id="KW-1185">Reference proteome</keyword>
<accession>A0ABP8Y6K5</accession>
<dbReference type="SUPFAM" id="SSF48264">
    <property type="entry name" value="Cytochrome P450"/>
    <property type="match status" value="1"/>
</dbReference>
<gene>
    <name evidence="3" type="ORF">GCM10023349_45910</name>
</gene>
<dbReference type="PRINTS" id="PR00359">
    <property type="entry name" value="BP450"/>
</dbReference>
<keyword evidence="2" id="KW-0503">Monooxygenase</keyword>
<protein>
    <submittedName>
        <fullName evidence="3">Cytochrome P450</fullName>
    </submittedName>
</protein>
<dbReference type="CDD" id="cd20625">
    <property type="entry name" value="CYP164-like"/>
    <property type="match status" value="1"/>
</dbReference>